<organism evidence="1 2">
    <name type="scientific">Crucibulum laeve</name>
    <dbReference type="NCBI Taxonomy" id="68775"/>
    <lineage>
        <taxon>Eukaryota</taxon>
        <taxon>Fungi</taxon>
        <taxon>Dikarya</taxon>
        <taxon>Basidiomycota</taxon>
        <taxon>Agaricomycotina</taxon>
        <taxon>Agaricomycetes</taxon>
        <taxon>Agaricomycetidae</taxon>
        <taxon>Agaricales</taxon>
        <taxon>Agaricineae</taxon>
        <taxon>Nidulariaceae</taxon>
        <taxon>Crucibulum</taxon>
    </lineage>
</organism>
<dbReference type="AlphaFoldDB" id="A0A5C3LPR3"/>
<evidence type="ECO:0000313" key="1">
    <source>
        <dbReference type="EMBL" id="TFK33976.1"/>
    </source>
</evidence>
<name>A0A5C3LPR3_9AGAR</name>
<reference evidence="1 2" key="1">
    <citation type="journal article" date="2019" name="Nat. Ecol. Evol.">
        <title>Megaphylogeny resolves global patterns of mushroom evolution.</title>
        <authorList>
            <person name="Varga T."/>
            <person name="Krizsan K."/>
            <person name="Foldi C."/>
            <person name="Dima B."/>
            <person name="Sanchez-Garcia M."/>
            <person name="Sanchez-Ramirez S."/>
            <person name="Szollosi G.J."/>
            <person name="Szarkandi J.G."/>
            <person name="Papp V."/>
            <person name="Albert L."/>
            <person name="Andreopoulos W."/>
            <person name="Angelini C."/>
            <person name="Antonin V."/>
            <person name="Barry K.W."/>
            <person name="Bougher N.L."/>
            <person name="Buchanan P."/>
            <person name="Buyck B."/>
            <person name="Bense V."/>
            <person name="Catcheside P."/>
            <person name="Chovatia M."/>
            <person name="Cooper J."/>
            <person name="Damon W."/>
            <person name="Desjardin D."/>
            <person name="Finy P."/>
            <person name="Geml J."/>
            <person name="Haridas S."/>
            <person name="Hughes K."/>
            <person name="Justo A."/>
            <person name="Karasinski D."/>
            <person name="Kautmanova I."/>
            <person name="Kiss B."/>
            <person name="Kocsube S."/>
            <person name="Kotiranta H."/>
            <person name="LaButti K.M."/>
            <person name="Lechner B.E."/>
            <person name="Liimatainen K."/>
            <person name="Lipzen A."/>
            <person name="Lukacs Z."/>
            <person name="Mihaltcheva S."/>
            <person name="Morgado L.N."/>
            <person name="Niskanen T."/>
            <person name="Noordeloos M.E."/>
            <person name="Ohm R.A."/>
            <person name="Ortiz-Santana B."/>
            <person name="Ovrebo C."/>
            <person name="Racz N."/>
            <person name="Riley R."/>
            <person name="Savchenko A."/>
            <person name="Shiryaev A."/>
            <person name="Soop K."/>
            <person name="Spirin V."/>
            <person name="Szebenyi C."/>
            <person name="Tomsovsky M."/>
            <person name="Tulloss R.E."/>
            <person name="Uehling J."/>
            <person name="Grigoriev I.V."/>
            <person name="Vagvolgyi C."/>
            <person name="Papp T."/>
            <person name="Martin F.M."/>
            <person name="Miettinen O."/>
            <person name="Hibbett D.S."/>
            <person name="Nagy L.G."/>
        </authorList>
    </citation>
    <scope>NUCLEOTIDE SEQUENCE [LARGE SCALE GENOMIC DNA]</scope>
    <source>
        <strain evidence="1 2">CBS 166.37</strain>
    </source>
</reference>
<gene>
    <name evidence="1" type="ORF">BDQ12DRAFT_727290</name>
</gene>
<dbReference type="EMBL" id="ML213638">
    <property type="protein sequence ID" value="TFK33976.1"/>
    <property type="molecule type" value="Genomic_DNA"/>
</dbReference>
<dbReference type="Proteomes" id="UP000308652">
    <property type="component" value="Unassembled WGS sequence"/>
</dbReference>
<keyword evidence="2" id="KW-1185">Reference proteome</keyword>
<protein>
    <submittedName>
        <fullName evidence="1">Uncharacterized protein</fullName>
    </submittedName>
</protein>
<evidence type="ECO:0000313" key="2">
    <source>
        <dbReference type="Proteomes" id="UP000308652"/>
    </source>
</evidence>
<accession>A0A5C3LPR3</accession>
<sequence length="148" mass="16565">MAHYVTYHGQLGAGNTYMGIPVDYGYQIHQQCVLGYVMGHTLGPTGCGRGPFHCHLTMLLAQPRQYQEAVTAYMVAHPEQPFISQAATTSVCIRRLAIDDAMVEEISMDNVVHTLIFNHIPVKWVAHAYPYGICWINQQYAAQTPLWG</sequence>
<proteinExistence type="predicted"/>
<dbReference type="OrthoDB" id="2978682at2759"/>